<proteinExistence type="predicted"/>
<organism evidence="2">
    <name type="scientific">Ganoderma boninense</name>
    <dbReference type="NCBI Taxonomy" id="34458"/>
    <lineage>
        <taxon>Eukaryota</taxon>
        <taxon>Fungi</taxon>
        <taxon>Dikarya</taxon>
        <taxon>Basidiomycota</taxon>
        <taxon>Agaricomycotina</taxon>
        <taxon>Agaricomycetes</taxon>
        <taxon>Polyporales</taxon>
        <taxon>Polyporaceae</taxon>
        <taxon>Ganoderma</taxon>
    </lineage>
</organism>
<dbReference type="SUPFAM" id="SSF53098">
    <property type="entry name" value="Ribonuclease H-like"/>
    <property type="match status" value="1"/>
</dbReference>
<dbReference type="PANTHER" id="PTHR23272">
    <property type="entry name" value="BED FINGER-RELATED"/>
    <property type="match status" value="1"/>
</dbReference>
<dbReference type="Pfam" id="PF05699">
    <property type="entry name" value="Dimer_Tnp_hAT"/>
    <property type="match status" value="1"/>
</dbReference>
<gene>
    <name evidence="2" type="primary">Q59UR3</name>
</gene>
<reference evidence="2" key="1">
    <citation type="submission" date="2019-10" db="EMBL/GenBank/DDBJ databases">
        <authorList>
            <person name="Nor Muhammad N."/>
        </authorList>
    </citation>
    <scope>NUCLEOTIDE SEQUENCE</scope>
</reference>
<dbReference type="AlphaFoldDB" id="A0A5K1K0U4"/>
<evidence type="ECO:0000259" key="1">
    <source>
        <dbReference type="Pfam" id="PF05699"/>
    </source>
</evidence>
<evidence type="ECO:0000313" key="2">
    <source>
        <dbReference type="EMBL" id="VWO99121.1"/>
    </source>
</evidence>
<dbReference type="InterPro" id="IPR008906">
    <property type="entry name" value="HATC_C_dom"/>
</dbReference>
<accession>A0A5K1K0U4</accession>
<name>A0A5K1K0U4_9APHY</name>
<protein>
    <submittedName>
        <fullName evidence="2">Swi1p</fullName>
    </submittedName>
</protein>
<dbReference type="PANTHER" id="PTHR23272:SF104">
    <property type="entry name" value="HAT FAMILY DIMERISATION DOMAIN CONTAINING PROTEIN, EXPRESSED"/>
    <property type="match status" value="1"/>
</dbReference>
<feature type="domain" description="HAT C-terminal dimerisation" evidence="1">
    <location>
        <begin position="296"/>
        <end position="345"/>
    </location>
</feature>
<sequence>MMVPPACLLEHIPPVLFRSQSSIQASGQRKQVFRRFQLEHPQLGNTRNIPLHNNTRWGSADGMLNVSLDLQDPITSFVEHTDAKFGPITTLRPKGGPAREILWSTFKLKKHDWTHVRLCAEIIGDANDYQQICSSTQSPTLHQVIPVLESLATCWEAKAKNPKFEVFHDALKKGLAKINKYYKKLDNTDVYILALLLHPYYKLDYIESEWGGQAEYKADIAAGELNPTNWTVHARSITEKAMKHYWPLCFGCLTAAAANEEPDAASASSNTRQDEYDRARAAHLRNAHAEDGWKTELRRYLDDPMADVKKDINTVEWWWKHQKVFLTLACMAVDILAIPAASRACLDPELFEQIECLKYRWRGTIDDLAAANEAEIERIEMGEFENMEKVEELYRQAVSESDYESAE</sequence>
<dbReference type="EMBL" id="LR727410">
    <property type="protein sequence ID" value="VWO99121.1"/>
    <property type="molecule type" value="Genomic_DNA"/>
</dbReference>
<dbReference type="GO" id="GO:0046983">
    <property type="term" value="F:protein dimerization activity"/>
    <property type="evidence" value="ECO:0007669"/>
    <property type="project" value="InterPro"/>
</dbReference>
<dbReference type="InterPro" id="IPR012337">
    <property type="entry name" value="RNaseH-like_sf"/>
</dbReference>